<sequence length="530" mass="57227">MSSAPTLSTQETAPRLAKFKTPTCVLCRKRKLRCDGNSPCSPCTRTRTPVVCTYVAKTIGQLRSELPKGGACTTCRQRKRRCDGHFPCRTCQQTGRSDACAYRDKLRSPKTIRKQRHDIVMTDGGSPLSSSSASSVSSSRPTTPQNYNESCWPRLHFDNEFSGHTCRTEAELDVNVLSDGLDMLQCGLLDTSVTMSSYDYESRASIISQHILLSPSKLSALCQGDLSGTTIYPALVRAAELLISFSSPPQHFPEYDFPAGPNAWGLASRETKILSVVRAALASLHPDPVQDAVTCVQLQVLLHAYYSQKRDLGSARECISAAGAVLVGEAGTIALKGGLSSVMGHILNGANENVEGDEVRAALAQVVFLDIQAQLVDGAPSSLDGEVYDRFRHGVMTLPNDPDALSLRAQSFLALYDTKQLVAVWNNHSMAGGTVPTAWGKRFQALVFDVERHIASIHSAQIDGQVTREALIAAHAALIELSSAFPGDEIAWRRAEAARVVMKLADGQQGWDWSAAAGVAWAGAARVLQP</sequence>
<protein>
    <submittedName>
        <fullName evidence="5">Zn(2)-C6 fungal-type domain-containing protein</fullName>
    </submittedName>
</protein>
<comment type="caution">
    <text evidence="5">The sequence shown here is derived from an EMBL/GenBank/DDBJ whole genome shotgun (WGS) entry which is preliminary data.</text>
</comment>
<evidence type="ECO:0000313" key="6">
    <source>
        <dbReference type="Proteomes" id="UP000636479"/>
    </source>
</evidence>
<dbReference type="SUPFAM" id="SSF57701">
    <property type="entry name" value="Zn2/Cys6 DNA-binding domain"/>
    <property type="match status" value="2"/>
</dbReference>
<dbReference type="SMART" id="SM00066">
    <property type="entry name" value="GAL4"/>
    <property type="match status" value="2"/>
</dbReference>
<dbReference type="GeneID" id="59342157"/>
<dbReference type="Gene3D" id="4.10.240.10">
    <property type="entry name" value="Zn(2)-C6 fungal-type DNA-binding domain"/>
    <property type="match status" value="2"/>
</dbReference>
<dbReference type="PROSITE" id="PS50048">
    <property type="entry name" value="ZN2_CY6_FUNGAL_2"/>
    <property type="match status" value="2"/>
</dbReference>
<evidence type="ECO:0000256" key="2">
    <source>
        <dbReference type="ARBA" id="ARBA00023242"/>
    </source>
</evidence>
<evidence type="ECO:0000259" key="4">
    <source>
        <dbReference type="PROSITE" id="PS50048"/>
    </source>
</evidence>
<feature type="domain" description="Zn(2)-C6 fungal-type" evidence="4">
    <location>
        <begin position="71"/>
        <end position="102"/>
    </location>
</feature>
<gene>
    <name evidence="5" type="ORF">MIND_00276900</name>
</gene>
<dbReference type="Proteomes" id="UP000636479">
    <property type="component" value="Unassembled WGS sequence"/>
</dbReference>
<feature type="region of interest" description="Disordered" evidence="3">
    <location>
        <begin position="111"/>
        <end position="144"/>
    </location>
</feature>
<organism evidence="5 6">
    <name type="scientific">Mycena indigotica</name>
    <dbReference type="NCBI Taxonomy" id="2126181"/>
    <lineage>
        <taxon>Eukaryota</taxon>
        <taxon>Fungi</taxon>
        <taxon>Dikarya</taxon>
        <taxon>Basidiomycota</taxon>
        <taxon>Agaricomycotina</taxon>
        <taxon>Agaricomycetes</taxon>
        <taxon>Agaricomycetidae</taxon>
        <taxon>Agaricales</taxon>
        <taxon>Marasmiineae</taxon>
        <taxon>Mycenaceae</taxon>
        <taxon>Mycena</taxon>
    </lineage>
</organism>
<accession>A0A8H6T6E6</accession>
<dbReference type="GO" id="GO:0000981">
    <property type="term" value="F:DNA-binding transcription factor activity, RNA polymerase II-specific"/>
    <property type="evidence" value="ECO:0007669"/>
    <property type="project" value="InterPro"/>
</dbReference>
<dbReference type="InterPro" id="IPR050613">
    <property type="entry name" value="Sec_Metabolite_Reg"/>
</dbReference>
<dbReference type="EMBL" id="JACAZF010000002">
    <property type="protein sequence ID" value="KAF7312628.1"/>
    <property type="molecule type" value="Genomic_DNA"/>
</dbReference>
<feature type="compositionally biased region" description="Low complexity" evidence="3">
    <location>
        <begin position="126"/>
        <end position="139"/>
    </location>
</feature>
<proteinExistence type="predicted"/>
<dbReference type="GO" id="GO:0005634">
    <property type="term" value="C:nucleus"/>
    <property type="evidence" value="ECO:0007669"/>
    <property type="project" value="UniProtKB-SubCell"/>
</dbReference>
<evidence type="ECO:0000313" key="5">
    <source>
        <dbReference type="EMBL" id="KAF7312628.1"/>
    </source>
</evidence>
<dbReference type="OrthoDB" id="2017365at2759"/>
<evidence type="ECO:0000256" key="3">
    <source>
        <dbReference type="SAM" id="MobiDB-lite"/>
    </source>
</evidence>
<dbReference type="RefSeq" id="XP_037224736.1">
    <property type="nucleotide sequence ID" value="XM_037359641.1"/>
</dbReference>
<dbReference type="InterPro" id="IPR036864">
    <property type="entry name" value="Zn2-C6_fun-type_DNA-bd_sf"/>
</dbReference>
<keyword evidence="2" id="KW-0539">Nucleus</keyword>
<dbReference type="PANTHER" id="PTHR31001">
    <property type="entry name" value="UNCHARACTERIZED TRANSCRIPTIONAL REGULATORY PROTEIN"/>
    <property type="match status" value="1"/>
</dbReference>
<dbReference type="Pfam" id="PF00172">
    <property type="entry name" value="Zn_clus"/>
    <property type="match status" value="2"/>
</dbReference>
<dbReference type="PROSITE" id="PS00463">
    <property type="entry name" value="ZN2_CY6_FUNGAL_1"/>
    <property type="match status" value="2"/>
</dbReference>
<name>A0A8H6T6E6_9AGAR</name>
<feature type="domain" description="Zn(2)-C6 fungal-type" evidence="4">
    <location>
        <begin position="23"/>
        <end position="54"/>
    </location>
</feature>
<keyword evidence="6" id="KW-1185">Reference proteome</keyword>
<dbReference type="GO" id="GO:0008270">
    <property type="term" value="F:zinc ion binding"/>
    <property type="evidence" value="ECO:0007669"/>
    <property type="project" value="InterPro"/>
</dbReference>
<comment type="subcellular location">
    <subcellularLocation>
        <location evidence="1">Nucleus</location>
    </subcellularLocation>
</comment>
<reference evidence="5" key="1">
    <citation type="submission" date="2020-05" db="EMBL/GenBank/DDBJ databases">
        <title>Mycena genomes resolve the evolution of fungal bioluminescence.</title>
        <authorList>
            <person name="Tsai I.J."/>
        </authorList>
    </citation>
    <scope>NUCLEOTIDE SEQUENCE</scope>
    <source>
        <strain evidence="5">171206Taipei</strain>
    </source>
</reference>
<dbReference type="InterPro" id="IPR001138">
    <property type="entry name" value="Zn2Cys6_DnaBD"/>
</dbReference>
<evidence type="ECO:0000256" key="1">
    <source>
        <dbReference type="ARBA" id="ARBA00004123"/>
    </source>
</evidence>
<dbReference type="AlphaFoldDB" id="A0A8H6T6E6"/>
<dbReference type="CDD" id="cd00067">
    <property type="entry name" value="GAL4"/>
    <property type="match status" value="2"/>
</dbReference>